<evidence type="ECO:0000256" key="5">
    <source>
        <dbReference type="ARBA" id="ARBA00022692"/>
    </source>
</evidence>
<feature type="coiled-coil region" evidence="15">
    <location>
        <begin position="95"/>
        <end position="122"/>
    </location>
</feature>
<dbReference type="AlphaFoldDB" id="A0A914XDW6"/>
<keyword evidence="7 16" id="KW-1133">Transmembrane helix</keyword>
<evidence type="ECO:0000256" key="2">
    <source>
        <dbReference type="ARBA" id="ARBA00010441"/>
    </source>
</evidence>
<keyword evidence="11" id="KW-0594">Phospholipid biosynthesis</keyword>
<evidence type="ECO:0000313" key="18">
    <source>
        <dbReference type="WBParaSite" id="PSAMB.scaffold7803size7078.g30550.t1"/>
    </source>
</evidence>
<dbReference type="WBParaSite" id="PSAMB.scaffold7803size7078.g30550.t1">
    <property type="protein sequence ID" value="PSAMB.scaffold7803size7078.g30550.t1"/>
    <property type="gene ID" value="PSAMB.scaffold7803size7078.g30550"/>
</dbReference>
<feature type="transmembrane region" description="Helical" evidence="16">
    <location>
        <begin position="265"/>
        <end position="283"/>
    </location>
</feature>
<organism evidence="17 18">
    <name type="scientific">Plectus sambesii</name>
    <dbReference type="NCBI Taxonomy" id="2011161"/>
    <lineage>
        <taxon>Eukaryota</taxon>
        <taxon>Metazoa</taxon>
        <taxon>Ecdysozoa</taxon>
        <taxon>Nematoda</taxon>
        <taxon>Chromadorea</taxon>
        <taxon>Plectida</taxon>
        <taxon>Plectina</taxon>
        <taxon>Plectoidea</taxon>
        <taxon>Plectidae</taxon>
        <taxon>Plectus</taxon>
    </lineage>
</organism>
<keyword evidence="15" id="KW-0175">Coiled coil</keyword>
<dbReference type="FunFam" id="1.20.120.1760:FF:000005">
    <property type="entry name" value="Cardiolipin synthase 1"/>
    <property type="match status" value="1"/>
</dbReference>
<keyword evidence="10 16" id="KW-0472">Membrane</keyword>
<name>A0A914XDW6_9BILA</name>
<feature type="transmembrane region" description="Helical" evidence="16">
    <location>
        <begin position="289"/>
        <end position="312"/>
    </location>
</feature>
<evidence type="ECO:0000256" key="16">
    <source>
        <dbReference type="SAM" id="Phobius"/>
    </source>
</evidence>
<proteinExistence type="inferred from homology"/>
<evidence type="ECO:0000256" key="8">
    <source>
        <dbReference type="ARBA" id="ARBA00023098"/>
    </source>
</evidence>
<dbReference type="PANTHER" id="PTHR14269">
    <property type="entry name" value="CDP-DIACYLGLYCEROL--GLYCEROL-3-PHOSPHATE 3-PHOSPHATIDYLTRANSFERASE-RELATED"/>
    <property type="match status" value="1"/>
</dbReference>
<dbReference type="GO" id="GO:0043337">
    <property type="term" value="F:cardiolipin synthase (CMP-forming)"/>
    <property type="evidence" value="ECO:0007669"/>
    <property type="project" value="UniProtKB-EC"/>
</dbReference>
<evidence type="ECO:0000256" key="1">
    <source>
        <dbReference type="ARBA" id="ARBA00004448"/>
    </source>
</evidence>
<evidence type="ECO:0000256" key="4">
    <source>
        <dbReference type="ARBA" id="ARBA00022679"/>
    </source>
</evidence>
<dbReference type="Proteomes" id="UP000887566">
    <property type="component" value="Unplaced"/>
</dbReference>
<dbReference type="GO" id="GO:0005743">
    <property type="term" value="C:mitochondrial inner membrane"/>
    <property type="evidence" value="ECO:0007669"/>
    <property type="project" value="UniProtKB-SubCell"/>
</dbReference>
<comment type="subcellular location">
    <subcellularLocation>
        <location evidence="1">Mitochondrion inner membrane</location>
        <topology evidence="1">Multi-pass membrane protein</topology>
    </subcellularLocation>
</comment>
<evidence type="ECO:0000256" key="7">
    <source>
        <dbReference type="ARBA" id="ARBA00022989"/>
    </source>
</evidence>
<evidence type="ECO:0000256" key="10">
    <source>
        <dbReference type="ARBA" id="ARBA00023136"/>
    </source>
</evidence>
<keyword evidence="9" id="KW-0496">Mitochondrion</keyword>
<comment type="catalytic activity">
    <reaction evidence="14">
        <text>a CDP-1,2-diacyl-sn-glycerol + a 1,2-diacyl-sn-glycero-3-phospho-(1'-sn-glycerol) = a cardiolipin + CMP + H(+)</text>
        <dbReference type="Rhea" id="RHEA:32931"/>
        <dbReference type="ChEBI" id="CHEBI:15378"/>
        <dbReference type="ChEBI" id="CHEBI:58332"/>
        <dbReference type="ChEBI" id="CHEBI:60377"/>
        <dbReference type="ChEBI" id="CHEBI:62237"/>
        <dbReference type="ChEBI" id="CHEBI:64716"/>
        <dbReference type="EC" id="2.7.8.41"/>
    </reaction>
</comment>
<keyword evidence="4" id="KW-0808">Transferase</keyword>
<dbReference type="InterPro" id="IPR043130">
    <property type="entry name" value="CDP-OH_PTrfase_TM_dom"/>
</dbReference>
<dbReference type="PANTHER" id="PTHR14269:SF60">
    <property type="entry name" value="CARDIOLIPIN SYNTHASE (CMP-FORMING)"/>
    <property type="match status" value="1"/>
</dbReference>
<evidence type="ECO:0000313" key="17">
    <source>
        <dbReference type="Proteomes" id="UP000887566"/>
    </source>
</evidence>
<evidence type="ECO:0000256" key="13">
    <source>
        <dbReference type="ARBA" id="ARBA00039001"/>
    </source>
</evidence>
<evidence type="ECO:0000256" key="15">
    <source>
        <dbReference type="SAM" id="Coils"/>
    </source>
</evidence>
<keyword evidence="8" id="KW-0443">Lipid metabolism</keyword>
<evidence type="ECO:0000256" key="11">
    <source>
        <dbReference type="ARBA" id="ARBA00023209"/>
    </source>
</evidence>
<accession>A0A914XDW6</accession>
<dbReference type="InterPro" id="IPR050324">
    <property type="entry name" value="CDP-alcohol_PTase-I"/>
</dbReference>
<comment type="similarity">
    <text evidence="2">Belongs to the CDP-alcohol phosphatidyltransferase class-I family.</text>
</comment>
<keyword evidence="5 16" id="KW-0812">Transmembrane</keyword>
<evidence type="ECO:0000256" key="6">
    <source>
        <dbReference type="ARBA" id="ARBA00022792"/>
    </source>
</evidence>
<dbReference type="InterPro" id="IPR000462">
    <property type="entry name" value="CDP-OH_P_trans"/>
</dbReference>
<dbReference type="EC" id="2.7.8.41" evidence="13"/>
<evidence type="ECO:0000256" key="9">
    <source>
        <dbReference type="ARBA" id="ARBA00023128"/>
    </source>
</evidence>
<dbReference type="Pfam" id="PF01066">
    <property type="entry name" value="CDP-OH_P_transf"/>
    <property type="match status" value="1"/>
</dbReference>
<evidence type="ECO:0000256" key="14">
    <source>
        <dbReference type="ARBA" id="ARBA00047433"/>
    </source>
</evidence>
<keyword evidence="3" id="KW-0444">Lipid biosynthesis</keyword>
<keyword evidence="12" id="KW-1208">Phospholipid metabolism</keyword>
<dbReference type="Gene3D" id="1.20.120.1760">
    <property type="match status" value="1"/>
</dbReference>
<keyword evidence="6" id="KW-0999">Mitochondrion inner membrane</keyword>
<evidence type="ECO:0000256" key="3">
    <source>
        <dbReference type="ARBA" id="ARBA00022516"/>
    </source>
</evidence>
<dbReference type="GO" id="GO:0032049">
    <property type="term" value="P:cardiolipin biosynthetic process"/>
    <property type="evidence" value="ECO:0007669"/>
    <property type="project" value="TreeGrafter"/>
</dbReference>
<keyword evidence="17" id="KW-1185">Reference proteome</keyword>
<protein>
    <recommendedName>
        <fullName evidence="13">cardiolipin synthase (CMP-forming)</fullName>
        <ecNumber evidence="13">2.7.8.41</ecNumber>
    </recommendedName>
</protein>
<sequence length="330" mass="36349">MLTTAASQFLRRASAIAARSDVLLVQFAVGRGTYRAACRSLLTTPSGAAVSARFACCRLNSASERRTFLRTPTIASSFLQCRPLAFTASIGNNSRENRTEKIERFQQNMTKVRQQLKDQTDAMKENVMTVPNALCVARIVLSPVIGYLVVNGQYTVALGLFSFAGLTDLLDGFIARRFVSQQSRLGSILDPIADKLLVSILFLSLTYVNLIPLALTGLIILRDVCLLAAGFIMRYKTLEPPKTIVRYFDPSISMMRIKPTGISKINTGLQLILVAASLAAPVFDFVGHPLLQGLCWLTAGTTLYSGLNYIWVKNTMETVKRHEAENTKKE</sequence>
<reference evidence="18" key="1">
    <citation type="submission" date="2022-11" db="UniProtKB">
        <authorList>
            <consortium name="WormBaseParasite"/>
        </authorList>
    </citation>
    <scope>IDENTIFICATION</scope>
</reference>
<evidence type="ECO:0000256" key="12">
    <source>
        <dbReference type="ARBA" id="ARBA00023264"/>
    </source>
</evidence>